<protein>
    <recommendedName>
        <fullName evidence="2">acetate--CoA ligase (ADP-forming)</fullName>
        <ecNumber evidence="2">6.2.1.13</ecNumber>
    </recommendedName>
</protein>
<evidence type="ECO:0000313" key="9">
    <source>
        <dbReference type="Proteomes" id="UP000070263"/>
    </source>
</evidence>
<keyword evidence="4 6" id="KW-0547">Nucleotide-binding</keyword>
<accession>A0A133VJK6</accession>
<dbReference type="SUPFAM" id="SSF56059">
    <property type="entry name" value="Glutathione synthetase ATP-binding domain-like"/>
    <property type="match status" value="1"/>
</dbReference>
<dbReference type="FunFam" id="3.30.1490.20:FF:000020">
    <property type="entry name" value="Protein lysine acetyltransferase"/>
    <property type="match status" value="1"/>
</dbReference>
<dbReference type="Pfam" id="PF13549">
    <property type="entry name" value="ATP-grasp_5"/>
    <property type="match status" value="1"/>
</dbReference>
<reference evidence="8 9" key="1">
    <citation type="journal article" date="2016" name="Sci. Rep.">
        <title>Metabolic traits of an uncultured archaeal lineage -MSBL1- from brine pools of the Red Sea.</title>
        <authorList>
            <person name="Mwirichia R."/>
            <person name="Alam I."/>
            <person name="Rashid M."/>
            <person name="Vinu M."/>
            <person name="Ba-Alawi W."/>
            <person name="Anthony Kamau A."/>
            <person name="Kamanda Ngugi D."/>
            <person name="Goker M."/>
            <person name="Klenk H.P."/>
            <person name="Bajic V."/>
            <person name="Stingl U."/>
        </authorList>
    </citation>
    <scope>NUCLEOTIDE SEQUENCE [LARGE SCALE GENOMIC DNA]</scope>
    <source>
        <strain evidence="8">SCGC-AAA382A20</strain>
    </source>
</reference>
<evidence type="ECO:0000256" key="5">
    <source>
        <dbReference type="ARBA" id="ARBA00022840"/>
    </source>
</evidence>
<dbReference type="EMBL" id="LHYE01000037">
    <property type="protein sequence ID" value="KXB06632.1"/>
    <property type="molecule type" value="Genomic_DNA"/>
</dbReference>
<evidence type="ECO:0000259" key="7">
    <source>
        <dbReference type="PROSITE" id="PS50975"/>
    </source>
</evidence>
<dbReference type="Gene3D" id="3.30.470.20">
    <property type="entry name" value="ATP-grasp fold, B domain"/>
    <property type="match status" value="1"/>
</dbReference>
<comment type="catalytic activity">
    <reaction evidence="1">
        <text>acetate + ATP + CoA = acetyl-CoA + ADP + phosphate</text>
        <dbReference type="Rhea" id="RHEA:15081"/>
        <dbReference type="ChEBI" id="CHEBI:30089"/>
        <dbReference type="ChEBI" id="CHEBI:30616"/>
        <dbReference type="ChEBI" id="CHEBI:43474"/>
        <dbReference type="ChEBI" id="CHEBI:57287"/>
        <dbReference type="ChEBI" id="CHEBI:57288"/>
        <dbReference type="ChEBI" id="CHEBI:456216"/>
        <dbReference type="EC" id="6.2.1.13"/>
    </reaction>
</comment>
<dbReference type="GO" id="GO:0043758">
    <property type="term" value="F:acetate-CoA ligase (ADP-forming) activity"/>
    <property type="evidence" value="ECO:0007669"/>
    <property type="project" value="UniProtKB-EC"/>
</dbReference>
<dbReference type="PANTHER" id="PTHR43334">
    <property type="entry name" value="ACETATE--COA LIGASE [ADP-FORMING]"/>
    <property type="match status" value="1"/>
</dbReference>
<dbReference type="InterPro" id="IPR051538">
    <property type="entry name" value="Acyl-CoA_Synth/Transferase"/>
</dbReference>
<organism evidence="8 9">
    <name type="scientific">candidate division MSBL1 archaeon SCGC-AAA382A20</name>
    <dbReference type="NCBI Taxonomy" id="1698280"/>
    <lineage>
        <taxon>Archaea</taxon>
        <taxon>Methanobacteriati</taxon>
        <taxon>Methanobacteriota</taxon>
        <taxon>candidate division MSBL1</taxon>
    </lineage>
</organism>
<dbReference type="AlphaFoldDB" id="A0A133VJK6"/>
<evidence type="ECO:0000256" key="4">
    <source>
        <dbReference type="ARBA" id="ARBA00022741"/>
    </source>
</evidence>
<proteinExistence type="predicted"/>
<dbReference type="PROSITE" id="PS50975">
    <property type="entry name" value="ATP_GRASP"/>
    <property type="match status" value="1"/>
</dbReference>
<keyword evidence="9" id="KW-1185">Reference proteome</keyword>
<dbReference type="GO" id="GO:0005524">
    <property type="term" value="F:ATP binding"/>
    <property type="evidence" value="ECO:0007669"/>
    <property type="project" value="UniProtKB-UniRule"/>
</dbReference>
<dbReference type="InterPro" id="IPR011761">
    <property type="entry name" value="ATP-grasp"/>
</dbReference>
<evidence type="ECO:0000313" key="8">
    <source>
        <dbReference type="EMBL" id="KXB06632.1"/>
    </source>
</evidence>
<dbReference type="PANTHER" id="PTHR43334:SF1">
    <property type="entry name" value="3-HYDROXYPROPIONATE--COA LIGASE [ADP-FORMING]"/>
    <property type="match status" value="1"/>
</dbReference>
<keyword evidence="5 6" id="KW-0067">ATP-binding</keyword>
<evidence type="ECO:0000256" key="6">
    <source>
        <dbReference type="PROSITE-ProRule" id="PRU00409"/>
    </source>
</evidence>
<sequence>MSKKREISEIFKSVQEDDRLLLTEFESKNVLINWGVPVAETRLATTELEAVDAARDLKYPVVMKVSSSDVPDKREVDGVRVGISSEIEVRQAFEDLRLNAKSVYEDADIKGVVVQEYLSEAKEVVIGVIQDPSFGPTVTFGLGGVWIEVLQDMSYRLAPVSEEDAEEMIKEISGYPILSGAGGESPVDIDGIVEIIKKISEIPMEFREISEINLSPVFAFEKGNGACVVDAQIRLKEI</sequence>
<dbReference type="Proteomes" id="UP000070263">
    <property type="component" value="Unassembled WGS sequence"/>
</dbReference>
<dbReference type="EC" id="6.2.1.13" evidence="2"/>
<gene>
    <name evidence="8" type="ORF">AKJ51_03305</name>
</gene>
<dbReference type="GO" id="GO:0046872">
    <property type="term" value="F:metal ion binding"/>
    <property type="evidence" value="ECO:0007669"/>
    <property type="project" value="InterPro"/>
</dbReference>
<comment type="caution">
    <text evidence="8">The sequence shown here is derived from an EMBL/GenBank/DDBJ whole genome shotgun (WGS) entry which is preliminary data.</text>
</comment>
<evidence type="ECO:0000256" key="2">
    <source>
        <dbReference type="ARBA" id="ARBA00012957"/>
    </source>
</evidence>
<feature type="domain" description="ATP-grasp" evidence="7">
    <location>
        <begin position="28"/>
        <end position="237"/>
    </location>
</feature>
<dbReference type="InterPro" id="IPR013815">
    <property type="entry name" value="ATP_grasp_subdomain_1"/>
</dbReference>
<evidence type="ECO:0000256" key="1">
    <source>
        <dbReference type="ARBA" id="ARBA00001619"/>
    </source>
</evidence>
<dbReference type="Gene3D" id="3.30.1490.20">
    <property type="entry name" value="ATP-grasp fold, A domain"/>
    <property type="match status" value="1"/>
</dbReference>
<name>A0A133VJK6_9EURY</name>
<evidence type="ECO:0000256" key="3">
    <source>
        <dbReference type="ARBA" id="ARBA00022598"/>
    </source>
</evidence>
<keyword evidence="3" id="KW-0436">Ligase</keyword>